<sequence>MQLKLSTFLALCGLVLGGQCTANSTKPEPFGLFGDNPIYWPDANHTMFYPRITELSDGTILATAGLNSSPMPVFPIFSSSDGGASWEWISNMTDQVNGLGMNAQPALAELTFDLSKSFPAGTVLASGNSWSPIGEKNSTNIDLYASHDKGRTWKFVSNVARGSGPNTTNGTPCIWEPYILPYEEDGTIGVFYSDQRDPLHGQKLAHQVSKDLLTWGPVVNDVAYKTYTDRPGMTVMAYLPPLKKWILVYEYPGTPPDFPGGDSWNGQAYPVYYRFASTPFTFDNDRGYPIVVDVDGGAQQPGSSPYVVWSPSGGPNGTIIVSDNDHSDVFTNSHAGAPDRWEVHATPQPNAYSRALHVPRGYPDHLMILGAARFSRKVPRPLSISVVSVKELLTQPPGDAGGKTSISR</sequence>
<keyword evidence="3" id="KW-1185">Reference proteome</keyword>
<dbReference type="PANTHER" id="PTHR38792:SF1">
    <property type="entry name" value="BNR_ASP-BOX REPEAT PROTEIN"/>
    <property type="match status" value="1"/>
</dbReference>
<dbReference type="Gene3D" id="2.120.10.10">
    <property type="match status" value="1"/>
</dbReference>
<dbReference type="CDD" id="cd15482">
    <property type="entry name" value="Sialidase_non-viral"/>
    <property type="match status" value="1"/>
</dbReference>
<proteinExistence type="predicted"/>
<keyword evidence="2" id="KW-0378">Hydrolase</keyword>
<evidence type="ECO:0000313" key="3">
    <source>
        <dbReference type="Proteomes" id="UP001390339"/>
    </source>
</evidence>
<organism evidence="2 3">
    <name type="scientific">Apiospora arundinis</name>
    <dbReference type="NCBI Taxonomy" id="335852"/>
    <lineage>
        <taxon>Eukaryota</taxon>
        <taxon>Fungi</taxon>
        <taxon>Dikarya</taxon>
        <taxon>Ascomycota</taxon>
        <taxon>Pezizomycotina</taxon>
        <taxon>Sordariomycetes</taxon>
        <taxon>Xylariomycetidae</taxon>
        <taxon>Amphisphaeriales</taxon>
        <taxon>Apiosporaceae</taxon>
        <taxon>Apiospora</taxon>
    </lineage>
</organism>
<evidence type="ECO:0000256" key="1">
    <source>
        <dbReference type="SAM" id="SignalP"/>
    </source>
</evidence>
<feature type="signal peptide" evidence="1">
    <location>
        <begin position="1"/>
        <end position="17"/>
    </location>
</feature>
<dbReference type="SUPFAM" id="SSF50939">
    <property type="entry name" value="Sialidases"/>
    <property type="match status" value="1"/>
</dbReference>
<gene>
    <name evidence="2" type="ORF">PGQ11_011047</name>
</gene>
<dbReference type="GO" id="GO:0016787">
    <property type="term" value="F:hydrolase activity"/>
    <property type="evidence" value="ECO:0007669"/>
    <property type="project" value="UniProtKB-KW"/>
</dbReference>
<protein>
    <submittedName>
        <fullName evidence="2">Glycoside hydrolase family 93 protein</fullName>
    </submittedName>
</protein>
<evidence type="ECO:0000313" key="2">
    <source>
        <dbReference type="EMBL" id="KAK8855135.1"/>
    </source>
</evidence>
<feature type="chain" id="PRO_5046734446" evidence="1">
    <location>
        <begin position="18"/>
        <end position="408"/>
    </location>
</feature>
<keyword evidence="1" id="KW-0732">Signal</keyword>
<reference evidence="2 3" key="1">
    <citation type="journal article" date="2024" name="IMA Fungus">
        <title>Apiospora arundinis, a panoply of carbohydrate-active enzymes and secondary metabolites.</title>
        <authorList>
            <person name="Sorensen T."/>
            <person name="Petersen C."/>
            <person name="Muurmann A.T."/>
            <person name="Christiansen J.V."/>
            <person name="Brundto M.L."/>
            <person name="Overgaard C.K."/>
            <person name="Boysen A.T."/>
            <person name="Wollenberg R.D."/>
            <person name="Larsen T.O."/>
            <person name="Sorensen J.L."/>
            <person name="Nielsen K.L."/>
            <person name="Sondergaard T.E."/>
        </authorList>
    </citation>
    <scope>NUCLEOTIDE SEQUENCE [LARGE SCALE GENOMIC DNA]</scope>
    <source>
        <strain evidence="2 3">AAU 773</strain>
    </source>
</reference>
<comment type="caution">
    <text evidence="2">The sequence shown here is derived from an EMBL/GenBank/DDBJ whole genome shotgun (WGS) entry which is preliminary data.</text>
</comment>
<dbReference type="InterPro" id="IPR036278">
    <property type="entry name" value="Sialidase_sf"/>
</dbReference>
<name>A0ABR2HYE2_9PEZI</name>
<accession>A0ABR2HYE2</accession>
<dbReference type="PANTHER" id="PTHR38792">
    <property type="entry name" value="BNR/ASP-BOX REPEAT DOMAIN PROTEIN (AFU_ORTHOLOGUE AFUA_7G06430)-RELATED"/>
    <property type="match status" value="1"/>
</dbReference>
<dbReference type="Proteomes" id="UP001390339">
    <property type="component" value="Unassembled WGS sequence"/>
</dbReference>
<dbReference type="EMBL" id="JAPCWZ010000007">
    <property type="protein sequence ID" value="KAK8855135.1"/>
    <property type="molecule type" value="Genomic_DNA"/>
</dbReference>